<dbReference type="OrthoDB" id="3038673at2759"/>
<organism evidence="3 4">
    <name type="scientific">Marasmius oreades</name>
    <name type="common">fairy-ring Marasmius</name>
    <dbReference type="NCBI Taxonomy" id="181124"/>
    <lineage>
        <taxon>Eukaryota</taxon>
        <taxon>Fungi</taxon>
        <taxon>Dikarya</taxon>
        <taxon>Basidiomycota</taxon>
        <taxon>Agaricomycotina</taxon>
        <taxon>Agaricomycetes</taxon>
        <taxon>Agaricomycetidae</taxon>
        <taxon>Agaricales</taxon>
        <taxon>Marasmiineae</taxon>
        <taxon>Marasmiaceae</taxon>
        <taxon>Marasmius</taxon>
    </lineage>
</organism>
<evidence type="ECO:0000313" key="3">
    <source>
        <dbReference type="EMBL" id="KAG7092966.1"/>
    </source>
</evidence>
<evidence type="ECO:0000313" key="4">
    <source>
        <dbReference type="Proteomes" id="UP001049176"/>
    </source>
</evidence>
<dbReference type="AlphaFoldDB" id="A0A9P7S047"/>
<feature type="region of interest" description="Disordered" evidence="1">
    <location>
        <begin position="439"/>
        <end position="468"/>
    </location>
</feature>
<dbReference type="Pfam" id="PF12937">
    <property type="entry name" value="F-box-like"/>
    <property type="match status" value="1"/>
</dbReference>
<dbReference type="GeneID" id="66078343"/>
<dbReference type="SUPFAM" id="SSF81383">
    <property type="entry name" value="F-box domain"/>
    <property type="match status" value="1"/>
</dbReference>
<protein>
    <recommendedName>
        <fullName evidence="2">F-box domain-containing protein</fullName>
    </recommendedName>
</protein>
<dbReference type="InterPro" id="IPR001810">
    <property type="entry name" value="F-box_dom"/>
</dbReference>
<keyword evidence="4" id="KW-1185">Reference proteome</keyword>
<gene>
    <name evidence="3" type="ORF">E1B28_009267</name>
</gene>
<dbReference type="RefSeq" id="XP_043009436.1">
    <property type="nucleotide sequence ID" value="XM_043154146.1"/>
</dbReference>
<evidence type="ECO:0000256" key="1">
    <source>
        <dbReference type="SAM" id="MobiDB-lite"/>
    </source>
</evidence>
<dbReference type="EMBL" id="CM032185">
    <property type="protein sequence ID" value="KAG7092966.1"/>
    <property type="molecule type" value="Genomic_DNA"/>
</dbReference>
<dbReference type="KEGG" id="more:E1B28_009267"/>
<dbReference type="InterPro" id="IPR036047">
    <property type="entry name" value="F-box-like_dom_sf"/>
</dbReference>
<dbReference type="Proteomes" id="UP001049176">
    <property type="component" value="Chromosome 5"/>
</dbReference>
<name>A0A9P7S047_9AGAR</name>
<proteinExistence type="predicted"/>
<evidence type="ECO:0000259" key="2">
    <source>
        <dbReference type="Pfam" id="PF12937"/>
    </source>
</evidence>
<feature type="compositionally biased region" description="Basic residues" evidence="1">
    <location>
        <begin position="457"/>
        <end position="468"/>
    </location>
</feature>
<accession>A0A9P7S047</accession>
<comment type="caution">
    <text evidence="3">The sequence shown here is derived from an EMBL/GenBank/DDBJ whole genome shotgun (WGS) entry which is preliminary data.</text>
</comment>
<reference evidence="3" key="1">
    <citation type="journal article" date="2021" name="Genome Biol. Evol.">
        <title>The assembled and annotated genome of the fairy-ring fungus Marasmius oreades.</title>
        <authorList>
            <person name="Hiltunen M."/>
            <person name="Ament-Velasquez S.L."/>
            <person name="Johannesson H."/>
        </authorList>
    </citation>
    <scope>NUCLEOTIDE SEQUENCE</scope>
    <source>
        <strain evidence="3">03SP1</strain>
    </source>
</reference>
<feature type="domain" description="F-box" evidence="2">
    <location>
        <begin position="61"/>
        <end position="107"/>
    </location>
</feature>
<dbReference type="Gene3D" id="1.20.1280.50">
    <property type="match status" value="1"/>
</dbReference>
<sequence length="468" mass="53594">MRSRSQTFGRFSAVTSRRCVIFPRLRSGHPLASDDACYPRKRFVVFGVELVRRLVATMRTSCLPLELLFHIFECLPRPHQTPDIWRCAQVCRRWRTTLCKVMPWLWSTIELDADALQNINVLCHYLKRSHGRPLSITLKRCIRLAFNCEEGSDSDTASSKLEDYLEVLIPHCARWQDFSCQGLLAHELEQFAPVKGRLPLLRHLHLYIHDDFLHDYPTDIDSFSIAPNLRSVRVLGTHLPRPPLVLPWTQLDFYQANQSHRHLVDVLHKAPEMGTCMISSRPSVHVPYAGPSVYHENLHTLSVHGTHVLSHLSLPSLRNLTLTLNNPLELVALTSFLKGNTKFPLRELKLTGRFCATNLSFSDLLKDLFTTTSASSLTTLDFGLLIPQACNILYSLLTLTTEDEHTCILPELECLTIHPSLLKYHCETMLLAMMSSRVGARRPRPAPKIKLGERESRNRHRARLHHRP</sequence>